<dbReference type="InterPro" id="IPR022684">
    <property type="entry name" value="Calpain_cysteine_protease"/>
</dbReference>
<accession>A0ABV0NAQ7</accession>
<dbReference type="PROSITE" id="PS50203">
    <property type="entry name" value="CALPAIN_CAT"/>
    <property type="match status" value="1"/>
</dbReference>
<dbReference type="PANTHER" id="PTHR10183">
    <property type="entry name" value="CALPAIN"/>
    <property type="match status" value="1"/>
</dbReference>
<evidence type="ECO:0000256" key="3">
    <source>
        <dbReference type="PROSITE-ProRule" id="PRU00239"/>
    </source>
</evidence>
<comment type="caution">
    <text evidence="3">Lacks conserved residue(s) required for the propagation of feature annotation.</text>
</comment>
<organism evidence="5 6">
    <name type="scientific">Goodea atripinnis</name>
    <dbReference type="NCBI Taxonomy" id="208336"/>
    <lineage>
        <taxon>Eukaryota</taxon>
        <taxon>Metazoa</taxon>
        <taxon>Chordata</taxon>
        <taxon>Craniata</taxon>
        <taxon>Vertebrata</taxon>
        <taxon>Euteleostomi</taxon>
        <taxon>Actinopterygii</taxon>
        <taxon>Neopterygii</taxon>
        <taxon>Teleostei</taxon>
        <taxon>Neoteleostei</taxon>
        <taxon>Acanthomorphata</taxon>
        <taxon>Ovalentaria</taxon>
        <taxon>Atherinomorphae</taxon>
        <taxon>Cyprinodontiformes</taxon>
        <taxon>Goodeidae</taxon>
        <taxon>Goodea</taxon>
    </lineage>
</organism>
<dbReference type="SMART" id="SM00199">
    <property type="entry name" value="SCY"/>
    <property type="match status" value="1"/>
</dbReference>
<dbReference type="InterPro" id="IPR038765">
    <property type="entry name" value="Papain-like_cys_pep_sf"/>
</dbReference>
<dbReference type="PANTHER" id="PTHR10183:SF30">
    <property type="entry name" value="CALPAIN-10"/>
    <property type="match status" value="1"/>
</dbReference>
<comment type="similarity">
    <text evidence="1">Belongs to the peptidase C2 family.</text>
</comment>
<dbReference type="Pfam" id="PF00048">
    <property type="entry name" value="IL8"/>
    <property type="match status" value="1"/>
</dbReference>
<dbReference type="Gene3D" id="2.40.50.40">
    <property type="match status" value="1"/>
</dbReference>
<evidence type="ECO:0000259" key="4">
    <source>
        <dbReference type="PROSITE" id="PS50203"/>
    </source>
</evidence>
<protein>
    <recommendedName>
        <fullName evidence="4">Calpain catalytic domain-containing protein</fullName>
    </recommendedName>
</protein>
<feature type="domain" description="Calpain catalytic" evidence="4">
    <location>
        <begin position="119"/>
        <end position="185"/>
    </location>
</feature>
<dbReference type="SUPFAM" id="SSF54001">
    <property type="entry name" value="Cysteine proteinases"/>
    <property type="match status" value="1"/>
</dbReference>
<feature type="non-terminal residue" evidence="5">
    <location>
        <position position="1"/>
    </location>
</feature>
<dbReference type="InterPro" id="IPR001300">
    <property type="entry name" value="Peptidase_C2_calpain_cat"/>
</dbReference>
<reference evidence="5 6" key="1">
    <citation type="submission" date="2021-06" db="EMBL/GenBank/DDBJ databases">
        <authorList>
            <person name="Palmer J.M."/>
        </authorList>
    </citation>
    <scope>NUCLEOTIDE SEQUENCE [LARGE SCALE GENOMIC DNA]</scope>
    <source>
        <strain evidence="5 6">GA_2019</strain>
        <tissue evidence="5">Muscle</tissue>
    </source>
</reference>
<keyword evidence="6" id="KW-1185">Reference proteome</keyword>
<keyword evidence="2" id="KW-0202">Cytokine</keyword>
<evidence type="ECO:0000313" key="5">
    <source>
        <dbReference type="EMBL" id="MEQ2168131.1"/>
    </source>
</evidence>
<proteinExistence type="inferred from homology"/>
<dbReference type="InterPro" id="IPR036048">
    <property type="entry name" value="Interleukin_8-like_sf"/>
</dbReference>
<comment type="caution">
    <text evidence="5">The sequence shown here is derived from an EMBL/GenBank/DDBJ whole genome shotgun (WGS) entry which is preliminary data.</text>
</comment>
<evidence type="ECO:0000313" key="6">
    <source>
        <dbReference type="Proteomes" id="UP001476798"/>
    </source>
</evidence>
<sequence>PPAPCCTRNYKKPIKLENLKNFTIQTDTDMCNINSTIFFTQRNKLICADPQMPWVIRAMNHLKKLGCRAIRPPGAMKEACSGAVLFEDRDFPTADSSLFSDSSTPIARLHGEITWQRPQVLPPGQPQWGSSRYRGSFQFLFWQHGHWTEVTIDDRLPCMNSSLCFSCCHSPSAFWVALLEKAYAK</sequence>
<gene>
    <name evidence="5" type="ORF">GOODEAATRI_011279</name>
</gene>
<name>A0ABV0NAQ7_9TELE</name>
<dbReference type="EMBL" id="JAHRIO010030673">
    <property type="protein sequence ID" value="MEQ2168131.1"/>
    <property type="molecule type" value="Genomic_DNA"/>
</dbReference>
<dbReference type="SUPFAM" id="SSF54117">
    <property type="entry name" value="Interleukin 8-like chemokines"/>
    <property type="match status" value="1"/>
</dbReference>
<evidence type="ECO:0000256" key="2">
    <source>
        <dbReference type="ARBA" id="ARBA00022514"/>
    </source>
</evidence>
<dbReference type="Proteomes" id="UP001476798">
    <property type="component" value="Unassembled WGS sequence"/>
</dbReference>
<evidence type="ECO:0000256" key="1">
    <source>
        <dbReference type="ARBA" id="ARBA00007623"/>
    </source>
</evidence>
<dbReference type="InterPro" id="IPR001811">
    <property type="entry name" value="Chemokine_IL8-like_dom"/>
</dbReference>
<dbReference type="Pfam" id="PF00648">
    <property type="entry name" value="Peptidase_C2"/>
    <property type="match status" value="1"/>
</dbReference>